<gene>
    <name evidence="1" type="ORF">PUN28_013292</name>
</gene>
<accession>A0AAW2F911</accession>
<dbReference type="Proteomes" id="UP001430953">
    <property type="component" value="Unassembled WGS sequence"/>
</dbReference>
<keyword evidence="2" id="KW-1185">Reference proteome</keyword>
<evidence type="ECO:0000313" key="2">
    <source>
        <dbReference type="Proteomes" id="UP001430953"/>
    </source>
</evidence>
<protein>
    <submittedName>
        <fullName evidence="1">Uncharacterized protein</fullName>
    </submittedName>
</protein>
<name>A0AAW2F911_9HYME</name>
<dbReference type="EMBL" id="JADYXP020000013">
    <property type="protein sequence ID" value="KAL0111963.1"/>
    <property type="molecule type" value="Genomic_DNA"/>
</dbReference>
<evidence type="ECO:0000313" key="1">
    <source>
        <dbReference type="EMBL" id="KAL0111963.1"/>
    </source>
</evidence>
<comment type="caution">
    <text evidence="1">The sequence shown here is derived from an EMBL/GenBank/DDBJ whole genome shotgun (WGS) entry which is preliminary data.</text>
</comment>
<reference evidence="1 2" key="1">
    <citation type="submission" date="2023-03" db="EMBL/GenBank/DDBJ databases">
        <title>High recombination rates correlate with genetic variation in Cardiocondyla obscurior ants.</title>
        <authorList>
            <person name="Errbii M."/>
        </authorList>
    </citation>
    <scope>NUCLEOTIDE SEQUENCE [LARGE SCALE GENOMIC DNA]</scope>
    <source>
        <strain evidence="1">Alpha-2009</strain>
        <tissue evidence="1">Whole body</tissue>
    </source>
</reference>
<dbReference type="AlphaFoldDB" id="A0AAW2F911"/>
<organism evidence="1 2">
    <name type="scientific">Cardiocondyla obscurior</name>
    <dbReference type="NCBI Taxonomy" id="286306"/>
    <lineage>
        <taxon>Eukaryota</taxon>
        <taxon>Metazoa</taxon>
        <taxon>Ecdysozoa</taxon>
        <taxon>Arthropoda</taxon>
        <taxon>Hexapoda</taxon>
        <taxon>Insecta</taxon>
        <taxon>Pterygota</taxon>
        <taxon>Neoptera</taxon>
        <taxon>Endopterygota</taxon>
        <taxon>Hymenoptera</taxon>
        <taxon>Apocrita</taxon>
        <taxon>Aculeata</taxon>
        <taxon>Formicoidea</taxon>
        <taxon>Formicidae</taxon>
        <taxon>Myrmicinae</taxon>
        <taxon>Cardiocondyla</taxon>
    </lineage>
</organism>
<sequence>MSTETYYARRSPTSPVVRVYEIVSPRTCSANITYTAGTYRTYTRDVSRLPRVSRTEAFSRTRAPRYTWWVCLASGCCPLARGASVKVAITRVHIASGVTETSRVYTGPRPTPISRPPLFPPLVASRPLSISPRACTATNNAAPPPGFAYLHGVRSKDGTGNFPLNHCEASRTRAISPEID</sequence>
<proteinExistence type="predicted"/>